<evidence type="ECO:0000313" key="3">
    <source>
        <dbReference type="Proteomes" id="UP000199322"/>
    </source>
</evidence>
<dbReference type="Proteomes" id="UP000199322">
    <property type="component" value="Unassembled WGS sequence"/>
</dbReference>
<evidence type="ECO:0000313" key="2">
    <source>
        <dbReference type="EMBL" id="SDC58641.1"/>
    </source>
</evidence>
<evidence type="ECO:0000256" key="1">
    <source>
        <dbReference type="SAM" id="Phobius"/>
    </source>
</evidence>
<keyword evidence="1" id="KW-0812">Transmembrane</keyword>
<gene>
    <name evidence="2" type="ORF">SAMN04488588_1371</name>
</gene>
<dbReference type="RefSeq" id="WP_091403989.1">
    <property type="nucleotide sequence ID" value="NZ_FMYV01000005.1"/>
</dbReference>
<reference evidence="2 3" key="1">
    <citation type="submission" date="2016-10" db="EMBL/GenBank/DDBJ databases">
        <authorList>
            <person name="de Groot N.N."/>
        </authorList>
    </citation>
    <scope>NUCLEOTIDE SEQUENCE [LARGE SCALE GENOMIC DNA]</scope>
    <source>
        <strain evidence="2 3">WG14</strain>
    </source>
</reference>
<dbReference type="EMBL" id="FMYV01000005">
    <property type="protein sequence ID" value="SDC58641.1"/>
    <property type="molecule type" value="Genomic_DNA"/>
</dbReference>
<keyword evidence="3" id="KW-1185">Reference proteome</keyword>
<proteinExistence type="predicted"/>
<keyword evidence="1" id="KW-0472">Membrane</keyword>
<name>A0A1G6MT86_9BACT</name>
<organism evidence="2 3">
    <name type="scientific">Geotoga petraea</name>
    <dbReference type="NCBI Taxonomy" id="28234"/>
    <lineage>
        <taxon>Bacteria</taxon>
        <taxon>Thermotogati</taxon>
        <taxon>Thermotogota</taxon>
        <taxon>Thermotogae</taxon>
        <taxon>Petrotogales</taxon>
        <taxon>Petrotogaceae</taxon>
        <taxon>Geotoga</taxon>
    </lineage>
</organism>
<keyword evidence="1" id="KW-1133">Transmembrane helix</keyword>
<protein>
    <submittedName>
        <fullName evidence="2">Uncharacterized protein</fullName>
    </submittedName>
</protein>
<accession>A0A1G6MT86</accession>
<feature type="transmembrane region" description="Helical" evidence="1">
    <location>
        <begin position="32"/>
        <end position="50"/>
    </location>
</feature>
<dbReference type="AlphaFoldDB" id="A0A1G6MT86"/>
<sequence length="400" mass="47707">MKYYSKSPKEWEEYDQEKRENKKDRYKTIRKYTSYLIIFIAIMALIFTFFGPRLSRFNLSYNIVIDGISFNLVTEDQFLYPEKITSNVNVQNTTNNDKTIKIDNFYYEIIKSENNETIFDFEHNETVTTILSPYQTRLIFDLEKETEISELESGKYIINTSFEFNGQKVNLNRDFNYNQDFKLNFYSDRNFYLESETPKFVVTFQNNSKEMYNKEVFGKLIYSKDGENIYERQINFGSLELQPLESSQFEITSNRLFESGIYRVMFDIESMDKKIITTLNIANQINSNPENIAINDFTLQTFEQGQKLYYKAYLDNKVKNPQSLIMNSYGIRIQYNGEELYNYRNDESTRIYISEYGSTEIFDLENVKEIELNKKGRYFINFFVEVQGKIITTQNSIEVR</sequence>
<dbReference type="STRING" id="28234.SAMN04488588_1371"/>